<dbReference type="AlphaFoldDB" id="A0A923MWT7"/>
<sequence length="209" mass="25004">MFLTKDQIHSVLNNGNENIKNELLEKSKFLFNLLQDDDWSFVIKSHSLIESLITELIINRINQIELKKTIERMPLHNDTVSKMEIVKIYELLSTEERSFIKNLTEIRNEIVHKYENINFTFENYINRFSDKNKRERWRKVHLWESMSKETKKEIEKNIYANPKFGVWLALLTFVFNTHEKITIIKSGKITQEIATKNSKIIVDDWLSKE</sequence>
<name>A0A923MWT7_9FLAO</name>
<dbReference type="InterPro" id="IPR038026">
    <property type="entry name" value="MtlR-like_sf"/>
</dbReference>
<keyword evidence="2" id="KW-1185">Reference proteome</keyword>
<gene>
    <name evidence="1" type="ORF">H8R25_01945</name>
</gene>
<organism evidence="1 2">
    <name type="scientific">Flavobacterium muglaense</name>
    <dbReference type="NCBI Taxonomy" id="2764716"/>
    <lineage>
        <taxon>Bacteria</taxon>
        <taxon>Pseudomonadati</taxon>
        <taxon>Bacteroidota</taxon>
        <taxon>Flavobacteriia</taxon>
        <taxon>Flavobacteriales</taxon>
        <taxon>Flavobacteriaceae</taxon>
        <taxon>Flavobacterium</taxon>
    </lineage>
</organism>
<evidence type="ECO:0000313" key="1">
    <source>
        <dbReference type="EMBL" id="MBC5843201.1"/>
    </source>
</evidence>
<dbReference type="EMBL" id="JACRUL010000002">
    <property type="protein sequence ID" value="MBC5843201.1"/>
    <property type="molecule type" value="Genomic_DNA"/>
</dbReference>
<reference evidence="1 2" key="1">
    <citation type="submission" date="2020-08" db="EMBL/GenBank/DDBJ databases">
        <title>Description of novel Flavobacterium F-392 isolate.</title>
        <authorList>
            <person name="Saticioglu I.B."/>
            <person name="Duman M."/>
            <person name="Altun S."/>
        </authorList>
    </citation>
    <scope>NUCLEOTIDE SEQUENCE [LARGE SCALE GENOMIC DNA]</scope>
    <source>
        <strain evidence="1 2">F-392</strain>
    </source>
</reference>
<proteinExistence type="predicted"/>
<comment type="caution">
    <text evidence="1">The sequence shown here is derived from an EMBL/GenBank/DDBJ whole genome shotgun (WGS) entry which is preliminary data.</text>
</comment>
<dbReference type="Proteomes" id="UP000641454">
    <property type="component" value="Unassembled WGS sequence"/>
</dbReference>
<protein>
    <submittedName>
        <fullName evidence="1">Uncharacterized protein</fullName>
    </submittedName>
</protein>
<accession>A0A923MWT7</accession>
<dbReference type="SUPFAM" id="SSF158668">
    <property type="entry name" value="MtlR-like"/>
    <property type="match status" value="1"/>
</dbReference>
<dbReference type="RefSeq" id="WP_187016892.1">
    <property type="nucleotide sequence ID" value="NZ_JACRUK010000002.1"/>
</dbReference>
<evidence type="ECO:0000313" key="2">
    <source>
        <dbReference type="Proteomes" id="UP000641454"/>
    </source>
</evidence>